<evidence type="ECO:0000313" key="9">
    <source>
        <dbReference type="Proteomes" id="UP000321528"/>
    </source>
</evidence>
<evidence type="ECO:0000313" key="6">
    <source>
        <dbReference type="EMBL" id="RIV67390.1"/>
    </source>
</evidence>
<dbReference type="Gene3D" id="2.40.50.100">
    <property type="match status" value="1"/>
</dbReference>
<dbReference type="PANTHER" id="PTHR30469:SF15">
    <property type="entry name" value="HLYD FAMILY OF SECRETION PROTEINS"/>
    <property type="match status" value="1"/>
</dbReference>
<evidence type="ECO:0000313" key="7">
    <source>
        <dbReference type="EMBL" id="TXJ99210.1"/>
    </source>
</evidence>
<keyword evidence="3" id="KW-1133">Transmembrane helix</keyword>
<dbReference type="GO" id="GO:0015562">
    <property type="term" value="F:efflux transmembrane transporter activity"/>
    <property type="evidence" value="ECO:0007669"/>
    <property type="project" value="TreeGrafter"/>
</dbReference>
<dbReference type="Proteomes" id="UP000321528">
    <property type="component" value="Unassembled WGS sequence"/>
</dbReference>
<feature type="domain" description="CusB-like beta-barrel" evidence="4">
    <location>
        <begin position="211"/>
        <end position="280"/>
    </location>
</feature>
<evidence type="ECO:0000259" key="4">
    <source>
        <dbReference type="Pfam" id="PF25954"/>
    </source>
</evidence>
<feature type="transmembrane region" description="Helical" evidence="3">
    <location>
        <begin position="7"/>
        <end position="25"/>
    </location>
</feature>
<feature type="domain" description="CzcB-like barrel-sandwich hybrid" evidence="5">
    <location>
        <begin position="78"/>
        <end position="200"/>
    </location>
</feature>
<comment type="caution">
    <text evidence="6">The sequence shown here is derived from an EMBL/GenBank/DDBJ whole genome shotgun (WGS) entry which is preliminary data.</text>
</comment>
<evidence type="ECO:0000256" key="2">
    <source>
        <dbReference type="SAM" id="Coils"/>
    </source>
</evidence>
<keyword evidence="9" id="KW-1185">Reference proteome</keyword>
<dbReference type="OrthoDB" id="9784685at2"/>
<dbReference type="Gene3D" id="1.10.287.470">
    <property type="entry name" value="Helix hairpin bin"/>
    <property type="match status" value="1"/>
</dbReference>
<dbReference type="Pfam" id="PF25954">
    <property type="entry name" value="Beta-barrel_RND_2"/>
    <property type="match status" value="1"/>
</dbReference>
<evidence type="ECO:0000256" key="1">
    <source>
        <dbReference type="ARBA" id="ARBA00009477"/>
    </source>
</evidence>
<sequence length="355" mass="38480">MKKTSKIVVPTLVIVIVFVAIAFILNSNKKKNEAETAIVSKMNNSVNVQVDTVKLSALNVEYTNNGLFEPFQELEFSAEQSGRVSKVYVEEGDEVRVGQPLAIVKTDQLSVELENAKAAFRNAQSNNERYQNAFKTGGVTKQQVDQAALDLQNAKAQLDRASIQYGDATIKATINGMVNKRSVEPGTVVSPGTALFELVDVSRLKLKSTLNEINVAHLNKGDTVVITASAIPGRQFTGVIGFIAPKADSSLNFPVEVEVLNTENFPLKAGMYGSMSFKSSQSEKLTVNRKAFVGSVSNYQVFVIQPDSTVVLRKVIPGLVSEKNVEVINGLKKGELVVVSGQINLEDGTKVRSVN</sequence>
<dbReference type="Gene3D" id="2.40.30.170">
    <property type="match status" value="1"/>
</dbReference>
<keyword evidence="3" id="KW-0812">Transmembrane</keyword>
<dbReference type="Gene3D" id="2.40.420.20">
    <property type="match status" value="1"/>
</dbReference>
<evidence type="ECO:0000259" key="5">
    <source>
        <dbReference type="Pfam" id="PF25973"/>
    </source>
</evidence>
<dbReference type="SUPFAM" id="SSF111369">
    <property type="entry name" value="HlyD-like secretion proteins"/>
    <property type="match status" value="1"/>
</dbReference>
<evidence type="ECO:0000256" key="3">
    <source>
        <dbReference type="SAM" id="Phobius"/>
    </source>
</evidence>
<dbReference type="NCBIfam" id="TIGR01730">
    <property type="entry name" value="RND_mfp"/>
    <property type="match status" value="1"/>
</dbReference>
<comment type="similarity">
    <text evidence="1">Belongs to the membrane fusion protein (MFP) (TC 8.A.1) family.</text>
</comment>
<reference evidence="7 9" key="2">
    <citation type="submission" date="2019-07" db="EMBL/GenBank/DDBJ databases">
        <title>Draft genome of two Muricauda strains isolated from deep sea.</title>
        <authorList>
            <person name="Sun C."/>
        </authorList>
    </citation>
    <scope>NUCLEOTIDE SEQUENCE [LARGE SCALE GENOMIC DNA]</scope>
    <source>
        <strain evidence="7 9">NH166</strain>
    </source>
</reference>
<keyword evidence="3" id="KW-0472">Membrane</keyword>
<dbReference type="InterPro" id="IPR058792">
    <property type="entry name" value="Beta-barrel_RND_2"/>
</dbReference>
<gene>
    <name evidence="6" type="ORF">D2U88_17750</name>
    <name evidence="7" type="ORF">FQ019_17540</name>
</gene>
<proteinExistence type="inferred from homology"/>
<dbReference type="EMBL" id="QXFJ01000031">
    <property type="protein sequence ID" value="RIV67390.1"/>
    <property type="molecule type" value="Genomic_DNA"/>
</dbReference>
<reference evidence="6 8" key="1">
    <citation type="submission" date="2018-08" db="EMBL/GenBank/DDBJ databases">
        <title>Proposal of Muricauda 72 sp.nov. and Muricauda NH166 sp.nov., isolated from seawater.</title>
        <authorList>
            <person name="Cheng H."/>
            <person name="Wu Y.-H."/>
            <person name="Guo L.-L."/>
            <person name="Xu X.-W."/>
        </authorList>
    </citation>
    <scope>NUCLEOTIDE SEQUENCE [LARGE SCALE GENOMIC DNA]</scope>
    <source>
        <strain evidence="6 8">NH166</strain>
    </source>
</reference>
<dbReference type="InterPro" id="IPR058647">
    <property type="entry name" value="BSH_CzcB-like"/>
</dbReference>
<feature type="coiled-coil region" evidence="2">
    <location>
        <begin position="106"/>
        <end position="171"/>
    </location>
</feature>
<protein>
    <submittedName>
        <fullName evidence="6">Efflux RND transporter periplasmic adaptor subunit</fullName>
    </submittedName>
</protein>
<dbReference type="Proteomes" id="UP000284189">
    <property type="component" value="Unassembled WGS sequence"/>
</dbReference>
<evidence type="ECO:0000313" key="8">
    <source>
        <dbReference type="Proteomes" id="UP000284189"/>
    </source>
</evidence>
<dbReference type="GO" id="GO:1990281">
    <property type="term" value="C:efflux pump complex"/>
    <property type="evidence" value="ECO:0007669"/>
    <property type="project" value="TreeGrafter"/>
</dbReference>
<keyword evidence="2" id="KW-0175">Coiled coil</keyword>
<dbReference type="EMBL" id="VNWL01000030">
    <property type="protein sequence ID" value="TXJ99210.1"/>
    <property type="molecule type" value="Genomic_DNA"/>
</dbReference>
<organism evidence="6 8">
    <name type="scientific">Flagellimonas aequoris</name>
    <dbReference type="NCBI Taxonomy" id="2306997"/>
    <lineage>
        <taxon>Bacteria</taxon>
        <taxon>Pseudomonadati</taxon>
        <taxon>Bacteroidota</taxon>
        <taxon>Flavobacteriia</taxon>
        <taxon>Flavobacteriales</taxon>
        <taxon>Flavobacteriaceae</taxon>
        <taxon>Flagellimonas</taxon>
    </lineage>
</organism>
<accession>A0A418N237</accession>
<dbReference type="RefSeq" id="WP_119641896.1">
    <property type="nucleotide sequence ID" value="NZ_QXFJ01000031.1"/>
</dbReference>
<name>A0A418N237_9FLAO</name>
<dbReference type="AlphaFoldDB" id="A0A418N237"/>
<dbReference type="Pfam" id="PF25973">
    <property type="entry name" value="BSH_CzcB"/>
    <property type="match status" value="1"/>
</dbReference>
<dbReference type="InterPro" id="IPR006143">
    <property type="entry name" value="RND_pump_MFP"/>
</dbReference>
<dbReference type="PANTHER" id="PTHR30469">
    <property type="entry name" value="MULTIDRUG RESISTANCE PROTEIN MDTA"/>
    <property type="match status" value="1"/>
</dbReference>